<protein>
    <submittedName>
        <fullName evidence="14">Uncharacterized protein</fullName>
    </submittedName>
</protein>
<accession>A0A182S7A6</accession>
<dbReference type="GO" id="GO:0015280">
    <property type="term" value="F:ligand-gated sodium channel activity"/>
    <property type="evidence" value="ECO:0007669"/>
    <property type="project" value="TreeGrafter"/>
</dbReference>
<dbReference type="EnsemblMetazoa" id="AMAM001119-RA">
    <property type="protein sequence ID" value="AMAM001119-PA"/>
    <property type="gene ID" value="AMAM001119"/>
</dbReference>
<keyword evidence="8 12" id="KW-0406">Ion transport</keyword>
<evidence type="ECO:0000256" key="4">
    <source>
        <dbReference type="ARBA" id="ARBA00022461"/>
    </source>
</evidence>
<keyword evidence="6" id="KW-1133">Transmembrane helix</keyword>
<evidence type="ECO:0000256" key="1">
    <source>
        <dbReference type="ARBA" id="ARBA00004141"/>
    </source>
</evidence>
<evidence type="ECO:0000256" key="12">
    <source>
        <dbReference type="RuleBase" id="RU000679"/>
    </source>
</evidence>
<name>A0A182S7A6_9DIPT</name>
<keyword evidence="10 12" id="KW-0739">Sodium transport</keyword>
<dbReference type="Proteomes" id="UP000075901">
    <property type="component" value="Unassembled WGS sequence"/>
</dbReference>
<keyword evidence="9" id="KW-0472">Membrane</keyword>
<keyword evidence="4 12" id="KW-0894">Sodium channel</keyword>
<dbReference type="VEuPathDB" id="VectorBase:AMAM001119"/>
<evidence type="ECO:0000256" key="2">
    <source>
        <dbReference type="ARBA" id="ARBA00007193"/>
    </source>
</evidence>
<comment type="subcellular location">
    <subcellularLocation>
        <location evidence="1">Membrane</location>
        <topology evidence="1">Multi-pass membrane protein</topology>
    </subcellularLocation>
</comment>
<dbReference type="CDD" id="cd23766">
    <property type="entry name" value="IQCG"/>
    <property type="match status" value="1"/>
</dbReference>
<feature type="coiled-coil region" evidence="13">
    <location>
        <begin position="533"/>
        <end position="560"/>
    </location>
</feature>
<evidence type="ECO:0000256" key="10">
    <source>
        <dbReference type="ARBA" id="ARBA00023201"/>
    </source>
</evidence>
<keyword evidence="3 12" id="KW-0813">Transport</keyword>
<keyword evidence="13" id="KW-0175">Coiled coil</keyword>
<evidence type="ECO:0000256" key="11">
    <source>
        <dbReference type="ARBA" id="ARBA00023303"/>
    </source>
</evidence>
<organism evidence="14 15">
    <name type="scientific">Anopheles maculatus</name>
    <dbReference type="NCBI Taxonomy" id="74869"/>
    <lineage>
        <taxon>Eukaryota</taxon>
        <taxon>Metazoa</taxon>
        <taxon>Ecdysozoa</taxon>
        <taxon>Arthropoda</taxon>
        <taxon>Hexapoda</taxon>
        <taxon>Insecta</taxon>
        <taxon>Pterygota</taxon>
        <taxon>Neoptera</taxon>
        <taxon>Endopterygota</taxon>
        <taxon>Diptera</taxon>
        <taxon>Nematocera</taxon>
        <taxon>Culicoidea</taxon>
        <taxon>Culicidae</taxon>
        <taxon>Anophelinae</taxon>
        <taxon>Anopheles</taxon>
        <taxon>Anopheles maculatus group</taxon>
    </lineage>
</organism>
<dbReference type="AlphaFoldDB" id="A0A182S7A6"/>
<evidence type="ECO:0000256" key="9">
    <source>
        <dbReference type="ARBA" id="ARBA00023136"/>
    </source>
</evidence>
<evidence type="ECO:0000313" key="15">
    <source>
        <dbReference type="Proteomes" id="UP000075901"/>
    </source>
</evidence>
<reference evidence="15" key="1">
    <citation type="submission" date="2013-09" db="EMBL/GenBank/DDBJ databases">
        <title>The Genome Sequence of Anopheles maculatus species B.</title>
        <authorList>
            <consortium name="The Broad Institute Genomics Platform"/>
            <person name="Neafsey D.E."/>
            <person name="Besansky N."/>
            <person name="Howell P."/>
            <person name="Walton C."/>
            <person name="Young S.K."/>
            <person name="Zeng Q."/>
            <person name="Gargeya S."/>
            <person name="Fitzgerald M."/>
            <person name="Haas B."/>
            <person name="Abouelleil A."/>
            <person name="Allen A.W."/>
            <person name="Alvarado L."/>
            <person name="Arachchi H.M."/>
            <person name="Berlin A.M."/>
            <person name="Chapman S.B."/>
            <person name="Gainer-Dewar J."/>
            <person name="Goldberg J."/>
            <person name="Griggs A."/>
            <person name="Gujja S."/>
            <person name="Hansen M."/>
            <person name="Howarth C."/>
            <person name="Imamovic A."/>
            <person name="Ireland A."/>
            <person name="Larimer J."/>
            <person name="McCowan C."/>
            <person name="Murphy C."/>
            <person name="Pearson M."/>
            <person name="Poon T.W."/>
            <person name="Priest M."/>
            <person name="Roberts A."/>
            <person name="Saif S."/>
            <person name="Shea T."/>
            <person name="Sisk P."/>
            <person name="Sykes S."/>
            <person name="Wortman J."/>
            <person name="Nusbaum C."/>
            <person name="Birren B."/>
        </authorList>
    </citation>
    <scope>NUCLEOTIDE SEQUENCE [LARGE SCALE GENOMIC DNA]</scope>
    <source>
        <strain evidence="15">maculatus3</strain>
    </source>
</reference>
<reference evidence="14" key="2">
    <citation type="submission" date="2020-05" db="UniProtKB">
        <authorList>
            <consortium name="EnsemblMetazoa"/>
        </authorList>
    </citation>
    <scope>IDENTIFICATION</scope>
    <source>
        <strain evidence="14">maculatus3</strain>
    </source>
</reference>
<dbReference type="GO" id="GO:0005886">
    <property type="term" value="C:plasma membrane"/>
    <property type="evidence" value="ECO:0007669"/>
    <property type="project" value="TreeGrafter"/>
</dbReference>
<dbReference type="PROSITE" id="PS50096">
    <property type="entry name" value="IQ"/>
    <property type="match status" value="1"/>
</dbReference>
<keyword evidence="11 12" id="KW-0407">Ion channel</keyword>
<dbReference type="InterPro" id="IPR001873">
    <property type="entry name" value="ENaC"/>
</dbReference>
<evidence type="ECO:0000256" key="13">
    <source>
        <dbReference type="SAM" id="Coils"/>
    </source>
</evidence>
<evidence type="ECO:0000256" key="8">
    <source>
        <dbReference type="ARBA" id="ARBA00023065"/>
    </source>
</evidence>
<keyword evidence="15" id="KW-1185">Reference proteome</keyword>
<comment type="similarity">
    <text evidence="2 12">Belongs to the amiloride-sensitive sodium channel (TC 1.A.6) family.</text>
</comment>
<dbReference type="Gene3D" id="1.10.287.820">
    <property type="entry name" value="Acid-sensing ion channel domain"/>
    <property type="match status" value="1"/>
</dbReference>
<dbReference type="Pfam" id="PF00858">
    <property type="entry name" value="ASC"/>
    <property type="match status" value="1"/>
</dbReference>
<dbReference type="PANTHER" id="PTHR11690">
    <property type="entry name" value="AMILORIDE-SENSITIVE SODIUM CHANNEL-RELATED"/>
    <property type="match status" value="1"/>
</dbReference>
<evidence type="ECO:0000256" key="6">
    <source>
        <dbReference type="ARBA" id="ARBA00022989"/>
    </source>
</evidence>
<keyword evidence="5 12" id="KW-0812">Transmembrane</keyword>
<dbReference type="PANTHER" id="PTHR11690:SF240">
    <property type="entry name" value="PICKPOCKET 25-RELATED"/>
    <property type="match status" value="1"/>
</dbReference>
<evidence type="ECO:0000313" key="14">
    <source>
        <dbReference type="EnsemblMetazoa" id="AMAM001119-PA"/>
    </source>
</evidence>
<evidence type="ECO:0000256" key="5">
    <source>
        <dbReference type="ARBA" id="ARBA00022692"/>
    </source>
</evidence>
<keyword evidence="7" id="KW-0915">Sodium</keyword>
<evidence type="ECO:0000256" key="3">
    <source>
        <dbReference type="ARBA" id="ARBA00022448"/>
    </source>
</evidence>
<proteinExistence type="inferred from homology"/>
<sequence>MLRSRLWRRFLDRSKRFIVNLLTTTSAHGIGHVVQGGLHIIERIIWISCISIGVYGMVALSQRIWNRFQTSPTVISMDRNMYFWNTSFPSLTICSHRRIDEDKLADYIRLRGFDEDDAEQFREFIVLLANVSYSTFLELPMYKTFGIAGYEYMELLHNLSWSFQPQVNSGTSTALSVQPTITELGLCLAVNSRIAMYNSYDYWQARRWERVYEPVPLVVHPLDGEVYGQLIKLESSYEVFFHGSMEVAEISKRQYSFQESYYTTVELLALEILTSRNARELSISQRQCRFTHEGETLMFSPVYSYNLCRIECRMKFAFKLCGCVPHFYRPIGKGNFRYRVCDFEGLRCLGQHAEWGTRNAKLYDCTGTYSIAELLHHKIKGLHSIVLELTVNPNHLASSVTSQSTLGSCFPLDESASGEDRIYYDRFEYLDKCKEESQIEMTKQRFVMLWELARKEQLQKSISFRLQDLQQEQTIADRSRTNALQAALTIDEYYDWKLTSTEQTIEGWMTRFDREKEEQDARFQKARATEKLWNELLQLYDQQEQEIVGLEKDLERWEEEAQFKEYCHRMATKLQAWWRGTMVRKGFGRFDSTAKQGSSGFCSSCELDGVCGASRSVFNLLADAKAFESGGIVTGTEEVVFFFGVVVLVVVVTAVTSLLPLPGDDFSSPGELPAFRAMGELKRFFSGSFGVSFFDVVPALLSSSTFALAMETSGDDPTSDSPLRSPSKCATSAYQRHPVIDLVKVSQYLFEALQQIGPTGCEQRFFHFLVVIERIKGILVVHALVLVERIGYVFGTHDKIAISAMLAR</sequence>
<evidence type="ECO:0000256" key="7">
    <source>
        <dbReference type="ARBA" id="ARBA00023053"/>
    </source>
</evidence>